<evidence type="ECO:0000313" key="2">
    <source>
        <dbReference type="Proteomes" id="UP000660680"/>
    </source>
</evidence>
<reference evidence="1" key="2">
    <citation type="submission" date="2020-09" db="EMBL/GenBank/DDBJ databases">
        <authorList>
            <person name="Sun Q."/>
            <person name="Ohkuma M."/>
        </authorList>
    </citation>
    <scope>NUCLEOTIDE SEQUENCE</scope>
    <source>
        <strain evidence="1">JCM 3276</strain>
    </source>
</reference>
<accession>A0A918LG42</accession>
<sequence length="166" mass="17961">MSSANLPTVRYGRSLVSESLVRRLSARIACDHGVDRELAERIVDQAVAFVATCGSTGRDVAPLSPSRQVDIGWHTFIWLDTRAYHEFCERVCGRYIHHIDHDGGAPGQARADTVDAIRQAGFFVDAELWPSSASCGPCHEDGNCNASGGDGNENSDTRRKFAAALG</sequence>
<dbReference type="AlphaFoldDB" id="A0A918LG42"/>
<gene>
    <name evidence="1" type="ORF">GCM10010171_41930</name>
</gene>
<dbReference type="EMBL" id="BMRB01000003">
    <property type="protein sequence ID" value="GGS42590.1"/>
    <property type="molecule type" value="Genomic_DNA"/>
</dbReference>
<keyword evidence="2" id="KW-1185">Reference proteome</keyword>
<reference evidence="1" key="1">
    <citation type="journal article" date="2014" name="Int. J. Syst. Evol. Microbiol.">
        <title>Complete genome sequence of Corynebacterium casei LMG S-19264T (=DSM 44701T), isolated from a smear-ripened cheese.</title>
        <authorList>
            <consortium name="US DOE Joint Genome Institute (JGI-PGF)"/>
            <person name="Walter F."/>
            <person name="Albersmeier A."/>
            <person name="Kalinowski J."/>
            <person name="Ruckert C."/>
        </authorList>
    </citation>
    <scope>NUCLEOTIDE SEQUENCE</scope>
    <source>
        <strain evidence="1">JCM 3276</strain>
    </source>
</reference>
<name>A0A918LG42_9PSEU</name>
<protein>
    <submittedName>
        <fullName evidence="1">Uncharacterized protein</fullName>
    </submittedName>
</protein>
<evidence type="ECO:0000313" key="1">
    <source>
        <dbReference type="EMBL" id="GGS42590.1"/>
    </source>
</evidence>
<dbReference type="RefSeq" id="WP_189212219.1">
    <property type="nucleotide sequence ID" value="NZ_BMRB01000003.1"/>
</dbReference>
<proteinExistence type="predicted"/>
<comment type="caution">
    <text evidence="1">The sequence shown here is derived from an EMBL/GenBank/DDBJ whole genome shotgun (WGS) entry which is preliminary data.</text>
</comment>
<organism evidence="1 2">
    <name type="scientific">Actinokineospora fastidiosa</name>
    <dbReference type="NCBI Taxonomy" id="1816"/>
    <lineage>
        <taxon>Bacteria</taxon>
        <taxon>Bacillati</taxon>
        <taxon>Actinomycetota</taxon>
        <taxon>Actinomycetes</taxon>
        <taxon>Pseudonocardiales</taxon>
        <taxon>Pseudonocardiaceae</taxon>
        <taxon>Actinokineospora</taxon>
    </lineage>
</organism>
<dbReference type="Proteomes" id="UP000660680">
    <property type="component" value="Unassembled WGS sequence"/>
</dbReference>